<evidence type="ECO:0000313" key="2">
    <source>
        <dbReference type="Proteomes" id="UP000324222"/>
    </source>
</evidence>
<dbReference type="AlphaFoldDB" id="A0A5B7FJ99"/>
<proteinExistence type="predicted"/>
<evidence type="ECO:0000313" key="1">
    <source>
        <dbReference type="EMBL" id="MPC45516.1"/>
    </source>
</evidence>
<keyword evidence="2" id="KW-1185">Reference proteome</keyword>
<accession>A0A5B7FJ99</accession>
<dbReference type="Proteomes" id="UP000324222">
    <property type="component" value="Unassembled WGS sequence"/>
</dbReference>
<organism evidence="1 2">
    <name type="scientific">Portunus trituberculatus</name>
    <name type="common">Swimming crab</name>
    <name type="synonym">Neptunus trituberculatus</name>
    <dbReference type="NCBI Taxonomy" id="210409"/>
    <lineage>
        <taxon>Eukaryota</taxon>
        <taxon>Metazoa</taxon>
        <taxon>Ecdysozoa</taxon>
        <taxon>Arthropoda</taxon>
        <taxon>Crustacea</taxon>
        <taxon>Multicrustacea</taxon>
        <taxon>Malacostraca</taxon>
        <taxon>Eumalacostraca</taxon>
        <taxon>Eucarida</taxon>
        <taxon>Decapoda</taxon>
        <taxon>Pleocyemata</taxon>
        <taxon>Brachyura</taxon>
        <taxon>Eubrachyura</taxon>
        <taxon>Portunoidea</taxon>
        <taxon>Portunidae</taxon>
        <taxon>Portuninae</taxon>
        <taxon>Portunus</taxon>
    </lineage>
</organism>
<name>A0A5B7FJ99_PORTR</name>
<gene>
    <name evidence="1" type="ORF">E2C01_039216</name>
</gene>
<sequence length="71" mass="8273">MRPMLVVVAQTKYCCRIIVQMFVVSGETVHPFTSSTFTTTILALHNYYPHHYHHQVSRRAKGPRTKQERSV</sequence>
<dbReference type="EMBL" id="VSRR010006766">
    <property type="protein sequence ID" value="MPC45516.1"/>
    <property type="molecule type" value="Genomic_DNA"/>
</dbReference>
<comment type="caution">
    <text evidence="1">The sequence shown here is derived from an EMBL/GenBank/DDBJ whole genome shotgun (WGS) entry which is preliminary data.</text>
</comment>
<protein>
    <submittedName>
        <fullName evidence="1">Uncharacterized protein</fullName>
    </submittedName>
</protein>
<reference evidence="1 2" key="1">
    <citation type="submission" date="2019-05" db="EMBL/GenBank/DDBJ databases">
        <title>Another draft genome of Portunus trituberculatus and its Hox gene families provides insights of decapod evolution.</title>
        <authorList>
            <person name="Jeong J.-H."/>
            <person name="Song I."/>
            <person name="Kim S."/>
            <person name="Choi T."/>
            <person name="Kim D."/>
            <person name="Ryu S."/>
            <person name="Kim W."/>
        </authorList>
    </citation>
    <scope>NUCLEOTIDE SEQUENCE [LARGE SCALE GENOMIC DNA]</scope>
    <source>
        <tissue evidence="1">Muscle</tissue>
    </source>
</reference>